<evidence type="ECO:0000256" key="4">
    <source>
        <dbReference type="ARBA" id="ARBA00022806"/>
    </source>
</evidence>
<name>A0A9D4PA93_RHISA</name>
<accession>A0A9D4PA93</accession>
<dbReference type="SMART" id="SM00487">
    <property type="entry name" value="DEXDc"/>
    <property type="match status" value="1"/>
</dbReference>
<keyword evidence="3" id="KW-0378">Hydrolase</keyword>
<dbReference type="Proteomes" id="UP000821837">
    <property type="component" value="Unassembled WGS sequence"/>
</dbReference>
<evidence type="ECO:0000256" key="3">
    <source>
        <dbReference type="ARBA" id="ARBA00022801"/>
    </source>
</evidence>
<dbReference type="PANTHER" id="PTHR47958">
    <property type="entry name" value="ATP-DEPENDENT RNA HELICASE DBP3"/>
    <property type="match status" value="1"/>
</dbReference>
<dbReference type="InterPro" id="IPR001650">
    <property type="entry name" value="Helicase_C-like"/>
</dbReference>
<dbReference type="GO" id="GO:0003676">
    <property type="term" value="F:nucleic acid binding"/>
    <property type="evidence" value="ECO:0007669"/>
    <property type="project" value="InterPro"/>
</dbReference>
<dbReference type="EC" id="3.6.4.13" evidence="1"/>
<dbReference type="CDD" id="cd18787">
    <property type="entry name" value="SF2_C_DEAD"/>
    <property type="match status" value="1"/>
</dbReference>
<dbReference type="InterPro" id="IPR011545">
    <property type="entry name" value="DEAD/DEAH_box_helicase_dom"/>
</dbReference>
<keyword evidence="5" id="KW-0067">ATP-binding</keyword>
<dbReference type="GO" id="GO:0016787">
    <property type="term" value="F:hydrolase activity"/>
    <property type="evidence" value="ECO:0007669"/>
    <property type="project" value="UniProtKB-KW"/>
</dbReference>
<dbReference type="SMART" id="SM00490">
    <property type="entry name" value="HELICc"/>
    <property type="match status" value="1"/>
</dbReference>
<dbReference type="GO" id="GO:0003724">
    <property type="term" value="F:RNA helicase activity"/>
    <property type="evidence" value="ECO:0007669"/>
    <property type="project" value="UniProtKB-EC"/>
</dbReference>
<dbReference type="VEuPathDB" id="VectorBase:RSAN_044542"/>
<protein>
    <recommendedName>
        <fullName evidence="1">RNA helicase</fullName>
        <ecNumber evidence="1">3.6.4.13</ecNumber>
    </recommendedName>
</protein>
<dbReference type="SUPFAM" id="SSF52540">
    <property type="entry name" value="P-loop containing nucleoside triphosphate hydrolases"/>
    <property type="match status" value="1"/>
</dbReference>
<keyword evidence="9" id="KW-1185">Reference proteome</keyword>
<dbReference type="GO" id="GO:0005524">
    <property type="term" value="F:ATP binding"/>
    <property type="evidence" value="ECO:0007669"/>
    <property type="project" value="UniProtKB-KW"/>
</dbReference>
<keyword evidence="4" id="KW-0347">Helicase</keyword>
<evidence type="ECO:0000256" key="5">
    <source>
        <dbReference type="ARBA" id="ARBA00022840"/>
    </source>
</evidence>
<sequence length="504" mass="55372">MTTSNRINGLNGREDKVGVSAWWDKPYLSDNMLKFMQQKENTSLRERHADYKSRLMSDAARYPAPASKSQQILRPSFIYRGEASKQSTADVNAYRQANAITVVGRAVPTPISRLAEIDIPDCVVGGAEAFDYGPPTVAQSQCWPVALAGRDLLAVIYGKLGENSQAYLIPAIVHAIAQPTLQTGDGPVVLVLVPTRRSALQVHRQVTDFEKYSAVRSVCLCSGDWKERQLKTLSKASFQIWIATPSRLLSFIEEGKVSLAGCCTFLVLDEVDAMLAVGFEKKLRTIASLVGPTHQTLMFAASRPIELSHLADDLLEDYIQVGIGQGKAIQNVEHVVIFCEKTEKMERLVSLLDDVVNEARDKVIVFAGSKLSVEEIVAELRLQDWSAVGIHGAKTRIEREWALDGFRSGVASVLVTTDVATQRVDDVDAVRCVVNYENPASADVYVTRVSYASRCGGSGSAYTFLAPDDARTARELISYLEDAGQKVHPRIRAIARGTPFCGRY</sequence>
<dbReference type="Pfam" id="PF00270">
    <property type="entry name" value="DEAD"/>
    <property type="match status" value="1"/>
</dbReference>
<dbReference type="InterPro" id="IPR027417">
    <property type="entry name" value="P-loop_NTPase"/>
</dbReference>
<proteinExistence type="predicted"/>
<evidence type="ECO:0000256" key="2">
    <source>
        <dbReference type="ARBA" id="ARBA00022741"/>
    </source>
</evidence>
<dbReference type="PROSITE" id="PS51192">
    <property type="entry name" value="HELICASE_ATP_BIND_1"/>
    <property type="match status" value="1"/>
</dbReference>
<dbReference type="Pfam" id="PF00271">
    <property type="entry name" value="Helicase_C"/>
    <property type="match status" value="1"/>
</dbReference>
<evidence type="ECO:0000313" key="8">
    <source>
        <dbReference type="EMBL" id="KAH7935075.1"/>
    </source>
</evidence>
<comment type="caution">
    <text evidence="8">The sequence shown here is derived from an EMBL/GenBank/DDBJ whole genome shotgun (WGS) entry which is preliminary data.</text>
</comment>
<keyword evidence="2" id="KW-0547">Nucleotide-binding</keyword>
<organism evidence="8 9">
    <name type="scientific">Rhipicephalus sanguineus</name>
    <name type="common">Brown dog tick</name>
    <name type="synonym">Ixodes sanguineus</name>
    <dbReference type="NCBI Taxonomy" id="34632"/>
    <lineage>
        <taxon>Eukaryota</taxon>
        <taxon>Metazoa</taxon>
        <taxon>Ecdysozoa</taxon>
        <taxon>Arthropoda</taxon>
        <taxon>Chelicerata</taxon>
        <taxon>Arachnida</taxon>
        <taxon>Acari</taxon>
        <taxon>Parasitiformes</taxon>
        <taxon>Ixodida</taxon>
        <taxon>Ixodoidea</taxon>
        <taxon>Ixodidae</taxon>
        <taxon>Rhipicephalinae</taxon>
        <taxon>Rhipicephalus</taxon>
        <taxon>Rhipicephalus</taxon>
    </lineage>
</organism>
<evidence type="ECO:0000256" key="1">
    <source>
        <dbReference type="ARBA" id="ARBA00012552"/>
    </source>
</evidence>
<evidence type="ECO:0000259" key="6">
    <source>
        <dbReference type="PROSITE" id="PS51192"/>
    </source>
</evidence>
<dbReference type="Gene3D" id="3.40.50.300">
    <property type="entry name" value="P-loop containing nucleotide triphosphate hydrolases"/>
    <property type="match status" value="2"/>
</dbReference>
<feature type="domain" description="Helicase C-terminal" evidence="7">
    <location>
        <begin position="351"/>
        <end position="495"/>
    </location>
</feature>
<gene>
    <name evidence="8" type="ORF">HPB52_003679</name>
</gene>
<dbReference type="PROSITE" id="PS51194">
    <property type="entry name" value="HELICASE_CTER"/>
    <property type="match status" value="1"/>
</dbReference>
<dbReference type="EMBL" id="JABSTV010001255">
    <property type="protein sequence ID" value="KAH7935075.1"/>
    <property type="molecule type" value="Genomic_DNA"/>
</dbReference>
<reference evidence="8" key="1">
    <citation type="journal article" date="2020" name="Cell">
        <title>Large-Scale Comparative Analyses of Tick Genomes Elucidate Their Genetic Diversity and Vector Capacities.</title>
        <authorList>
            <consortium name="Tick Genome and Microbiome Consortium (TIGMIC)"/>
            <person name="Jia N."/>
            <person name="Wang J."/>
            <person name="Shi W."/>
            <person name="Du L."/>
            <person name="Sun Y."/>
            <person name="Zhan W."/>
            <person name="Jiang J.F."/>
            <person name="Wang Q."/>
            <person name="Zhang B."/>
            <person name="Ji P."/>
            <person name="Bell-Sakyi L."/>
            <person name="Cui X.M."/>
            <person name="Yuan T.T."/>
            <person name="Jiang B.G."/>
            <person name="Yang W.F."/>
            <person name="Lam T.T."/>
            <person name="Chang Q.C."/>
            <person name="Ding S.J."/>
            <person name="Wang X.J."/>
            <person name="Zhu J.G."/>
            <person name="Ruan X.D."/>
            <person name="Zhao L."/>
            <person name="Wei J.T."/>
            <person name="Ye R.Z."/>
            <person name="Que T.C."/>
            <person name="Du C.H."/>
            <person name="Zhou Y.H."/>
            <person name="Cheng J.X."/>
            <person name="Dai P.F."/>
            <person name="Guo W.B."/>
            <person name="Han X.H."/>
            <person name="Huang E.J."/>
            <person name="Li L.F."/>
            <person name="Wei W."/>
            <person name="Gao Y.C."/>
            <person name="Liu J.Z."/>
            <person name="Shao H.Z."/>
            <person name="Wang X."/>
            <person name="Wang C.C."/>
            <person name="Yang T.C."/>
            <person name="Huo Q.B."/>
            <person name="Li W."/>
            <person name="Chen H.Y."/>
            <person name="Chen S.E."/>
            <person name="Zhou L.G."/>
            <person name="Ni X.B."/>
            <person name="Tian J.H."/>
            <person name="Sheng Y."/>
            <person name="Liu T."/>
            <person name="Pan Y.S."/>
            <person name="Xia L.Y."/>
            <person name="Li J."/>
            <person name="Zhao F."/>
            <person name="Cao W.C."/>
        </authorList>
    </citation>
    <scope>NUCLEOTIDE SEQUENCE</scope>
    <source>
        <strain evidence="8">Rsan-2018</strain>
    </source>
</reference>
<evidence type="ECO:0000259" key="7">
    <source>
        <dbReference type="PROSITE" id="PS51194"/>
    </source>
</evidence>
<dbReference type="AlphaFoldDB" id="A0A9D4PA93"/>
<feature type="domain" description="Helicase ATP-binding" evidence="6">
    <location>
        <begin position="143"/>
        <end position="321"/>
    </location>
</feature>
<reference evidence="8" key="2">
    <citation type="submission" date="2021-09" db="EMBL/GenBank/DDBJ databases">
        <authorList>
            <person name="Jia N."/>
            <person name="Wang J."/>
            <person name="Shi W."/>
            <person name="Du L."/>
            <person name="Sun Y."/>
            <person name="Zhan W."/>
            <person name="Jiang J."/>
            <person name="Wang Q."/>
            <person name="Zhang B."/>
            <person name="Ji P."/>
            <person name="Sakyi L.B."/>
            <person name="Cui X."/>
            <person name="Yuan T."/>
            <person name="Jiang B."/>
            <person name="Yang W."/>
            <person name="Lam T.T.-Y."/>
            <person name="Chang Q."/>
            <person name="Ding S."/>
            <person name="Wang X."/>
            <person name="Zhu J."/>
            <person name="Ruan X."/>
            <person name="Zhao L."/>
            <person name="Wei J."/>
            <person name="Que T."/>
            <person name="Du C."/>
            <person name="Cheng J."/>
            <person name="Dai P."/>
            <person name="Han X."/>
            <person name="Huang E."/>
            <person name="Gao Y."/>
            <person name="Liu J."/>
            <person name="Shao H."/>
            <person name="Ye R."/>
            <person name="Li L."/>
            <person name="Wei W."/>
            <person name="Wang X."/>
            <person name="Wang C."/>
            <person name="Huo Q."/>
            <person name="Li W."/>
            <person name="Guo W."/>
            <person name="Chen H."/>
            <person name="Chen S."/>
            <person name="Zhou L."/>
            <person name="Zhou L."/>
            <person name="Ni X."/>
            <person name="Tian J."/>
            <person name="Zhou Y."/>
            <person name="Sheng Y."/>
            <person name="Liu T."/>
            <person name="Pan Y."/>
            <person name="Xia L."/>
            <person name="Li J."/>
            <person name="Zhao F."/>
            <person name="Cao W."/>
        </authorList>
    </citation>
    <scope>NUCLEOTIDE SEQUENCE</scope>
    <source>
        <strain evidence="8">Rsan-2018</strain>
        <tissue evidence="8">Larvae</tissue>
    </source>
</reference>
<dbReference type="InterPro" id="IPR014001">
    <property type="entry name" value="Helicase_ATP-bd"/>
</dbReference>
<evidence type="ECO:0000313" key="9">
    <source>
        <dbReference type="Proteomes" id="UP000821837"/>
    </source>
</evidence>